<proteinExistence type="predicted"/>
<dbReference type="EMBL" id="MN738949">
    <property type="protein sequence ID" value="QHT32812.1"/>
    <property type="molecule type" value="Genomic_DNA"/>
</dbReference>
<keyword evidence="1" id="KW-1133">Transmembrane helix</keyword>
<evidence type="ECO:0000313" key="2">
    <source>
        <dbReference type="EMBL" id="QHT32812.1"/>
    </source>
</evidence>
<evidence type="ECO:0000256" key="1">
    <source>
        <dbReference type="SAM" id="Phobius"/>
    </source>
</evidence>
<sequence length="175" mass="20894">MTIMYPNYENYEQYPKYEQHDHDQNDWGFFINLDDLYDDQLSQNNKYIDNYKKQQKRINYMSSIKEIDRNVDIDMVDDDEFGWYVPDKRPNKHEQIDMDIRTTAKRTKINFNIEYDYDMGCNGVIAQQRERCVVADPEYFTSVPYSDNNAFMKSCLNTCIVLGISIGCSIFIVLF</sequence>
<accession>A0A6C0EVN9</accession>
<feature type="transmembrane region" description="Helical" evidence="1">
    <location>
        <begin position="155"/>
        <end position="174"/>
    </location>
</feature>
<dbReference type="AlphaFoldDB" id="A0A6C0EVN9"/>
<reference evidence="2" key="1">
    <citation type="journal article" date="2020" name="Nature">
        <title>Giant virus diversity and host interactions through global metagenomics.</title>
        <authorList>
            <person name="Schulz F."/>
            <person name="Roux S."/>
            <person name="Paez-Espino D."/>
            <person name="Jungbluth S."/>
            <person name="Walsh D.A."/>
            <person name="Denef V.J."/>
            <person name="McMahon K.D."/>
            <person name="Konstantinidis K.T."/>
            <person name="Eloe-Fadrosh E.A."/>
            <person name="Kyrpides N.C."/>
            <person name="Woyke T."/>
        </authorList>
    </citation>
    <scope>NUCLEOTIDE SEQUENCE</scope>
    <source>
        <strain evidence="2">GVMAG-M-3300009161-30</strain>
    </source>
</reference>
<keyword evidence="1" id="KW-0812">Transmembrane</keyword>
<protein>
    <submittedName>
        <fullName evidence="2">Uncharacterized protein</fullName>
    </submittedName>
</protein>
<keyword evidence="1" id="KW-0472">Membrane</keyword>
<name>A0A6C0EVN9_9ZZZZ</name>
<organism evidence="2">
    <name type="scientific">viral metagenome</name>
    <dbReference type="NCBI Taxonomy" id="1070528"/>
    <lineage>
        <taxon>unclassified sequences</taxon>
        <taxon>metagenomes</taxon>
        <taxon>organismal metagenomes</taxon>
    </lineage>
</organism>